<dbReference type="RefSeq" id="WP_281469421.1">
    <property type="nucleotide sequence ID" value="NZ_CP124535.1"/>
</dbReference>
<reference evidence="2 3" key="1">
    <citation type="submission" date="2023-04" db="EMBL/GenBank/DDBJ databases">
        <title>YMD61, complete Genome.</title>
        <authorList>
            <person name="Zhang J."/>
        </authorList>
    </citation>
    <scope>NUCLEOTIDE SEQUENCE [LARGE SCALE GENOMIC DNA]</scope>
    <source>
        <strain evidence="2 3">YMD61</strain>
    </source>
</reference>
<proteinExistence type="predicted"/>
<keyword evidence="3" id="KW-1185">Reference proteome</keyword>
<gene>
    <name evidence="2" type="ORF">QF092_08605</name>
</gene>
<dbReference type="InterPro" id="IPR007345">
    <property type="entry name" value="Polysacch_pyruvyl_Trfase"/>
</dbReference>
<feature type="domain" description="Polysaccharide pyruvyl transferase" evidence="1">
    <location>
        <begin position="34"/>
        <end position="318"/>
    </location>
</feature>
<name>A0ABY8QAA4_9RHOB</name>
<organism evidence="2 3">
    <name type="scientific">Fuscovulum ytuae</name>
    <dbReference type="NCBI Taxonomy" id="3042299"/>
    <lineage>
        <taxon>Bacteria</taxon>
        <taxon>Pseudomonadati</taxon>
        <taxon>Pseudomonadota</taxon>
        <taxon>Alphaproteobacteria</taxon>
        <taxon>Rhodobacterales</taxon>
        <taxon>Paracoccaceae</taxon>
        <taxon>Fuscovulum</taxon>
    </lineage>
</organism>
<keyword evidence="2" id="KW-0808">Transferase</keyword>
<accession>A0ABY8QAA4</accession>
<dbReference type="Pfam" id="PF04230">
    <property type="entry name" value="PS_pyruv_trans"/>
    <property type="match status" value="1"/>
</dbReference>
<protein>
    <submittedName>
        <fullName evidence="2">Polysaccharide pyruvyl transferase family protein</fullName>
    </submittedName>
</protein>
<dbReference type="GO" id="GO:0016740">
    <property type="term" value="F:transferase activity"/>
    <property type="evidence" value="ECO:0007669"/>
    <property type="project" value="UniProtKB-KW"/>
</dbReference>
<evidence type="ECO:0000259" key="1">
    <source>
        <dbReference type="Pfam" id="PF04230"/>
    </source>
</evidence>
<dbReference type="Proteomes" id="UP001230978">
    <property type="component" value="Chromosome"/>
</dbReference>
<dbReference type="EMBL" id="CP124535">
    <property type="protein sequence ID" value="WGV17819.1"/>
    <property type="molecule type" value="Genomic_DNA"/>
</dbReference>
<evidence type="ECO:0000313" key="2">
    <source>
        <dbReference type="EMBL" id="WGV17819.1"/>
    </source>
</evidence>
<sequence>MAGIDQAYGPLPPEGGRVGFIGVAAEGRKGSRGNTGNYIHGYAARHVVGEHVNIGARVLTDAMVEEYRARLTHLAFVTATTLAVDNSPSEGHEAHAERIKRLGLPVVVFGLGSRAPLGQSLADAAVHPSTQRLLHVIADHTSTIAVRGAFTADLCRKLGIHNVEVIGCQSCYMSGRSDFRAPRPVAAFDLSRSIVNFTRQARESALFKAAMTARATMIGQTSYFEEALCRLPPVTQLEDIPDDIGSLIDPSLLRIITAQGIALADYQNWMRDRFRQFYNVPEWFAFLRQGFNFCIGTRFHGNMASFQAGIATMWVVHDMRTQEFCDLLGLPHLSLKALQSERPLRHLVERHFDTSEFDRRYPENFARFQAYLNKHGLPHRLTSVQPKAADDPAAIGQP</sequence>
<evidence type="ECO:0000313" key="3">
    <source>
        <dbReference type="Proteomes" id="UP001230978"/>
    </source>
</evidence>